<reference evidence="11" key="1">
    <citation type="submission" date="2022-11" db="EMBL/GenBank/DDBJ databases">
        <authorList>
            <person name="Kikuchi T."/>
        </authorList>
    </citation>
    <scope>NUCLEOTIDE SEQUENCE</scope>
    <source>
        <strain evidence="11">PS1010</strain>
    </source>
</reference>
<dbReference type="InterPro" id="IPR000387">
    <property type="entry name" value="Tyr_Pase_dom"/>
</dbReference>
<dbReference type="GO" id="GO:0019901">
    <property type="term" value="F:protein kinase binding"/>
    <property type="evidence" value="ECO:0007669"/>
    <property type="project" value="TreeGrafter"/>
</dbReference>
<evidence type="ECO:0000259" key="9">
    <source>
        <dbReference type="PROSITE" id="PS50055"/>
    </source>
</evidence>
<dbReference type="InterPro" id="IPR029021">
    <property type="entry name" value="Prot-tyrosine_phosphatase-like"/>
</dbReference>
<dbReference type="PROSITE" id="PS50056">
    <property type="entry name" value="TYR_PHOSPHATASE_2"/>
    <property type="match status" value="1"/>
</dbReference>
<organism evidence="11 12">
    <name type="scientific">Caenorhabditis angaria</name>
    <dbReference type="NCBI Taxonomy" id="860376"/>
    <lineage>
        <taxon>Eukaryota</taxon>
        <taxon>Metazoa</taxon>
        <taxon>Ecdysozoa</taxon>
        <taxon>Nematoda</taxon>
        <taxon>Chromadorea</taxon>
        <taxon>Rhabditida</taxon>
        <taxon>Rhabditina</taxon>
        <taxon>Rhabditomorpha</taxon>
        <taxon>Rhabditoidea</taxon>
        <taxon>Rhabditidae</taxon>
        <taxon>Peloderinae</taxon>
        <taxon>Caenorhabditis</taxon>
    </lineage>
</organism>
<dbReference type="PRINTS" id="PR00700">
    <property type="entry name" value="PRTYPHPHTASE"/>
</dbReference>
<dbReference type="GO" id="GO:0070373">
    <property type="term" value="P:negative regulation of ERK1 and ERK2 cascade"/>
    <property type="evidence" value="ECO:0007669"/>
    <property type="project" value="TreeGrafter"/>
</dbReference>
<evidence type="ECO:0000256" key="3">
    <source>
        <dbReference type="ARBA" id="ARBA00013064"/>
    </source>
</evidence>
<keyword evidence="4" id="KW-0597">Phosphoprotein</keyword>
<evidence type="ECO:0000313" key="12">
    <source>
        <dbReference type="Proteomes" id="UP001152747"/>
    </source>
</evidence>
<keyword evidence="8" id="KW-0812">Transmembrane</keyword>
<dbReference type="InterPro" id="IPR000242">
    <property type="entry name" value="PTP_cat"/>
</dbReference>
<proteinExistence type="inferred from homology"/>
<evidence type="ECO:0000256" key="8">
    <source>
        <dbReference type="SAM" id="Phobius"/>
    </source>
</evidence>
<dbReference type="GO" id="GO:0004726">
    <property type="term" value="F:non-membrane spanning protein tyrosine phosphatase activity"/>
    <property type="evidence" value="ECO:0007669"/>
    <property type="project" value="TreeGrafter"/>
</dbReference>
<dbReference type="PANTHER" id="PTHR46047">
    <property type="entry name" value="TYROSINE-PROTEIN PHOSPHATASE NON-RECEPTOR TYPE 61F"/>
    <property type="match status" value="1"/>
</dbReference>
<dbReference type="Gene3D" id="3.90.190.10">
    <property type="entry name" value="Protein tyrosine phosphatase superfamily"/>
    <property type="match status" value="1"/>
</dbReference>
<dbReference type="PROSITE" id="PS00383">
    <property type="entry name" value="TYR_PHOSPHATASE_1"/>
    <property type="match status" value="1"/>
</dbReference>
<name>A0A9P1MTG3_9PELO</name>
<feature type="transmembrane region" description="Helical" evidence="8">
    <location>
        <begin position="349"/>
        <end position="370"/>
    </location>
</feature>
<protein>
    <recommendedName>
        <fullName evidence="3">protein-tyrosine-phosphatase</fullName>
        <ecNumber evidence="3">3.1.3.48</ecNumber>
    </recommendedName>
</protein>
<keyword evidence="5" id="KW-0378">Hydrolase</keyword>
<comment type="subcellular location">
    <subcellularLocation>
        <location evidence="1">Endomembrane system</location>
    </subcellularLocation>
</comment>
<evidence type="ECO:0000313" key="11">
    <source>
        <dbReference type="EMBL" id="CAI5438260.1"/>
    </source>
</evidence>
<dbReference type="GO" id="GO:0005737">
    <property type="term" value="C:cytoplasm"/>
    <property type="evidence" value="ECO:0007669"/>
    <property type="project" value="TreeGrafter"/>
</dbReference>
<dbReference type="EMBL" id="CANHGI010000001">
    <property type="protein sequence ID" value="CAI5438260.1"/>
    <property type="molecule type" value="Genomic_DNA"/>
</dbReference>
<dbReference type="GO" id="GO:0046426">
    <property type="term" value="P:negative regulation of receptor signaling pathway via JAK-STAT"/>
    <property type="evidence" value="ECO:0007669"/>
    <property type="project" value="TreeGrafter"/>
</dbReference>
<keyword evidence="8" id="KW-1133">Transmembrane helix</keyword>
<dbReference type="PANTHER" id="PTHR46047:SF3">
    <property type="entry name" value="TYROSINE-PROTEIN PHOSPHATASE NON-RECEPTOR TYPE 61F"/>
    <property type="match status" value="1"/>
</dbReference>
<dbReference type="SUPFAM" id="SSF52799">
    <property type="entry name" value="(Phosphotyrosine protein) phosphatases II"/>
    <property type="match status" value="1"/>
</dbReference>
<keyword evidence="6" id="KW-0904">Protein phosphatase</keyword>
<gene>
    <name evidence="11" type="ORF">CAMP_LOCUS897</name>
</gene>
<dbReference type="GO" id="GO:0005634">
    <property type="term" value="C:nucleus"/>
    <property type="evidence" value="ECO:0007669"/>
    <property type="project" value="TreeGrafter"/>
</dbReference>
<evidence type="ECO:0000256" key="5">
    <source>
        <dbReference type="ARBA" id="ARBA00022801"/>
    </source>
</evidence>
<sequence length="377" mass="43688">MQAKQYYRSFYESFMQYDATNFWNSVFIAIRQDSEQYIVDNNLSFKVARDELNANKNRYLDVAPFDQCRVRLTPTEKNTTGYVNASPVVIAEAKRNYILCQGPIETTCGDFWQMIWENNVPLIVMLNRLIENNSWKCHDYYPMKGKDYETFENWHVKLIEEIDKGAFVHRKIELTNLSTQTTRIIQHVQYIEWPDFGVPPSTECFLEMMNYCIDLNNMPHSTEEPPVVVHCSAGIGRSGSFVFIDSILRMCELEHKMEGRIEEHVLRMRRSRYGLIQTPAQLRFAWLAIIDALGNKFGLSPTNLEEIKTAEEEEQSAESSTCQKKRELIEKMVEKSRLAEKSQQNGGNLWKISISVGTIAIVAGGLAYFFSYPRNSL</sequence>
<dbReference type="PROSITE" id="PS50055">
    <property type="entry name" value="TYR_PHOSPHATASE_PTP"/>
    <property type="match status" value="1"/>
</dbReference>
<comment type="caution">
    <text evidence="11">The sequence shown here is derived from an EMBL/GenBank/DDBJ whole genome shotgun (WGS) entry which is preliminary data.</text>
</comment>
<feature type="domain" description="Tyrosine-protein phosphatase" evidence="9">
    <location>
        <begin position="10"/>
        <end position="292"/>
    </location>
</feature>
<keyword evidence="12" id="KW-1185">Reference proteome</keyword>
<dbReference type="EC" id="3.1.3.48" evidence="3"/>
<evidence type="ECO:0000256" key="4">
    <source>
        <dbReference type="ARBA" id="ARBA00022553"/>
    </source>
</evidence>
<evidence type="ECO:0000256" key="1">
    <source>
        <dbReference type="ARBA" id="ARBA00004308"/>
    </source>
</evidence>
<evidence type="ECO:0000256" key="7">
    <source>
        <dbReference type="ARBA" id="ARBA00023136"/>
    </source>
</evidence>
<dbReference type="Pfam" id="PF00102">
    <property type="entry name" value="Y_phosphatase"/>
    <property type="match status" value="1"/>
</dbReference>
<dbReference type="GO" id="GO:0012505">
    <property type="term" value="C:endomembrane system"/>
    <property type="evidence" value="ECO:0007669"/>
    <property type="project" value="UniProtKB-SubCell"/>
</dbReference>
<dbReference type="InterPro" id="IPR051985">
    <property type="entry name" value="NR_tyrosine_phosphatase"/>
</dbReference>
<dbReference type="SMART" id="SM00404">
    <property type="entry name" value="PTPc_motif"/>
    <property type="match status" value="1"/>
</dbReference>
<dbReference type="InterPro" id="IPR016130">
    <property type="entry name" value="Tyr_Pase_AS"/>
</dbReference>
<dbReference type="InterPro" id="IPR003595">
    <property type="entry name" value="Tyr_Pase_cat"/>
</dbReference>
<dbReference type="SMART" id="SM00194">
    <property type="entry name" value="PTPc"/>
    <property type="match status" value="1"/>
</dbReference>
<evidence type="ECO:0000259" key="10">
    <source>
        <dbReference type="PROSITE" id="PS50056"/>
    </source>
</evidence>
<dbReference type="AlphaFoldDB" id="A0A9P1MTG3"/>
<feature type="domain" description="Tyrosine specific protein phosphatases" evidence="10">
    <location>
        <begin position="203"/>
        <end position="283"/>
    </location>
</feature>
<dbReference type="OrthoDB" id="9450131at2759"/>
<evidence type="ECO:0000256" key="6">
    <source>
        <dbReference type="ARBA" id="ARBA00022912"/>
    </source>
</evidence>
<dbReference type="Proteomes" id="UP001152747">
    <property type="component" value="Unassembled WGS sequence"/>
</dbReference>
<keyword evidence="7 8" id="KW-0472">Membrane</keyword>
<accession>A0A9P1MTG3</accession>
<comment type="similarity">
    <text evidence="2">Belongs to the protein-tyrosine phosphatase family. Non-receptor class 1 subfamily.</text>
</comment>
<evidence type="ECO:0000256" key="2">
    <source>
        <dbReference type="ARBA" id="ARBA00009701"/>
    </source>
</evidence>